<dbReference type="InterPro" id="IPR050312">
    <property type="entry name" value="IolE/XylAMocC-like"/>
</dbReference>
<evidence type="ECO:0000313" key="2">
    <source>
        <dbReference type="EMBL" id="PTM95321.1"/>
    </source>
</evidence>
<dbReference type="GO" id="GO:0016853">
    <property type="term" value="F:isomerase activity"/>
    <property type="evidence" value="ECO:0007669"/>
    <property type="project" value="UniProtKB-KW"/>
</dbReference>
<proteinExistence type="predicted"/>
<evidence type="ECO:0000313" key="3">
    <source>
        <dbReference type="Proteomes" id="UP000241247"/>
    </source>
</evidence>
<dbReference type="EMBL" id="PZZZ01000004">
    <property type="protein sequence ID" value="PTM95321.1"/>
    <property type="molecule type" value="Genomic_DNA"/>
</dbReference>
<accession>A0A2T5B8K8</accession>
<keyword evidence="3" id="KW-1185">Reference proteome</keyword>
<gene>
    <name evidence="2" type="ORF">C7449_104399</name>
</gene>
<reference evidence="2 3" key="1">
    <citation type="submission" date="2018-04" db="EMBL/GenBank/DDBJ databases">
        <title>Genomic Encyclopedia of Type Strains, Phase IV (KMG-IV): sequencing the most valuable type-strain genomes for metagenomic binning, comparative biology and taxonomic classification.</title>
        <authorList>
            <person name="Goeker M."/>
        </authorList>
    </citation>
    <scope>NUCLEOTIDE SEQUENCE [LARGE SCALE GENOMIC DNA]</scope>
    <source>
        <strain evidence="2 3">DSM 7138</strain>
    </source>
</reference>
<protein>
    <submittedName>
        <fullName evidence="2">Sugar phosphate isomerase/epimerase</fullName>
    </submittedName>
</protein>
<dbReference type="PANTHER" id="PTHR12110">
    <property type="entry name" value="HYDROXYPYRUVATE ISOMERASE"/>
    <property type="match status" value="1"/>
</dbReference>
<comment type="caution">
    <text evidence="2">The sequence shown here is derived from an EMBL/GenBank/DDBJ whole genome shotgun (WGS) entry which is preliminary data.</text>
</comment>
<evidence type="ECO:0000259" key="1">
    <source>
        <dbReference type="Pfam" id="PF01261"/>
    </source>
</evidence>
<dbReference type="InterPro" id="IPR013022">
    <property type="entry name" value="Xyl_isomerase-like_TIM-brl"/>
</dbReference>
<feature type="domain" description="Xylose isomerase-like TIM barrel" evidence="1">
    <location>
        <begin position="21"/>
        <end position="249"/>
    </location>
</feature>
<dbReference type="InterPro" id="IPR036237">
    <property type="entry name" value="Xyl_isomerase-like_sf"/>
</dbReference>
<dbReference type="AlphaFoldDB" id="A0A2T5B8K8"/>
<dbReference type="PANTHER" id="PTHR12110:SF41">
    <property type="entry name" value="INOSOSE DEHYDRATASE"/>
    <property type="match status" value="1"/>
</dbReference>
<dbReference type="SUPFAM" id="SSF51658">
    <property type="entry name" value="Xylose isomerase-like"/>
    <property type="match status" value="1"/>
</dbReference>
<dbReference type="Pfam" id="PF01261">
    <property type="entry name" value="AP_endonuc_2"/>
    <property type="match status" value="1"/>
</dbReference>
<dbReference type="Proteomes" id="UP000241247">
    <property type="component" value="Unassembled WGS sequence"/>
</dbReference>
<organism evidence="2 3">
    <name type="scientific">Mycoplana dimorpha</name>
    <dbReference type="NCBI Taxonomy" id="28320"/>
    <lineage>
        <taxon>Bacteria</taxon>
        <taxon>Pseudomonadati</taxon>
        <taxon>Pseudomonadota</taxon>
        <taxon>Alphaproteobacteria</taxon>
        <taxon>Hyphomicrobiales</taxon>
        <taxon>Rhizobiaceae</taxon>
        <taxon>Mycoplana</taxon>
    </lineage>
</organism>
<sequence>MRTIGFQLYSARNFLPLESVFRLLAQAGYREVEGYGALYPSLDPGEAMSLKAKLERNGLTMPTAHFGLDLLEHKVDRVLEIARILGIKSIYCPYLAPEDRPADAAGWRAFGARLQGASKPYRNAGLDFGWHNHDFEFSPITDGPVPMELILAGGPDLSWEADVAWIAKGGADPFVWIKKYADRISSVHVKDIAPAGEKLDEDGWADVGHGTLPWGDLMAALAPTSAKHFIVEHDNPSDLKRLAERSIATIAAFHAEERVP</sequence>
<dbReference type="RefSeq" id="WP_108003031.1">
    <property type="nucleotide sequence ID" value="NZ_JBHEEX010000007.1"/>
</dbReference>
<dbReference type="OrthoDB" id="9798407at2"/>
<dbReference type="Gene3D" id="3.20.20.150">
    <property type="entry name" value="Divalent-metal-dependent TIM barrel enzymes"/>
    <property type="match status" value="1"/>
</dbReference>
<keyword evidence="2" id="KW-0413">Isomerase</keyword>
<name>A0A2T5B8K8_MYCDI</name>